<dbReference type="SMART" id="SM00304">
    <property type="entry name" value="HAMP"/>
    <property type="match status" value="1"/>
</dbReference>
<feature type="coiled-coil region" evidence="10">
    <location>
        <begin position="665"/>
        <end position="692"/>
    </location>
</feature>
<comment type="similarity">
    <text evidence="8">Belongs to the methyl-accepting chemotaxis (MCP) protein family.</text>
</comment>
<gene>
    <name evidence="14" type="ORF">J2S07_000817</name>
</gene>
<keyword evidence="3" id="KW-0145">Chemotaxis</keyword>
<keyword evidence="6 11" id="KW-0472">Membrane</keyword>
<organism evidence="14 15">
    <name type="scientific">Anoxybacillus andreesenii</name>
    <dbReference type="NCBI Taxonomy" id="1325932"/>
    <lineage>
        <taxon>Bacteria</taxon>
        <taxon>Bacillati</taxon>
        <taxon>Bacillota</taxon>
        <taxon>Bacilli</taxon>
        <taxon>Bacillales</taxon>
        <taxon>Anoxybacillaceae</taxon>
        <taxon>Anoxybacillus</taxon>
    </lineage>
</organism>
<dbReference type="RefSeq" id="WP_307149122.1">
    <property type="nucleotide sequence ID" value="NZ_JAUSTU010000003.1"/>
</dbReference>
<dbReference type="PANTHER" id="PTHR32089">
    <property type="entry name" value="METHYL-ACCEPTING CHEMOTAXIS PROTEIN MCPB"/>
    <property type="match status" value="1"/>
</dbReference>
<accession>A0ABT9V0N6</accession>
<feature type="domain" description="HAMP" evidence="13">
    <location>
        <begin position="338"/>
        <end position="390"/>
    </location>
</feature>
<proteinExistence type="inferred from homology"/>
<dbReference type="Pfam" id="PF00672">
    <property type="entry name" value="HAMP"/>
    <property type="match status" value="1"/>
</dbReference>
<evidence type="ECO:0000256" key="7">
    <source>
        <dbReference type="ARBA" id="ARBA00023224"/>
    </source>
</evidence>
<keyword evidence="2" id="KW-1003">Cell membrane</keyword>
<dbReference type="Proteomes" id="UP001231362">
    <property type="component" value="Unassembled WGS sequence"/>
</dbReference>
<dbReference type="EMBL" id="JAUSTU010000003">
    <property type="protein sequence ID" value="MDQ0154513.1"/>
    <property type="molecule type" value="Genomic_DNA"/>
</dbReference>
<keyword evidence="15" id="KW-1185">Reference proteome</keyword>
<dbReference type="CDD" id="cd11386">
    <property type="entry name" value="MCP_signal"/>
    <property type="match status" value="1"/>
</dbReference>
<dbReference type="PANTHER" id="PTHR32089:SF112">
    <property type="entry name" value="LYSOZYME-LIKE PROTEIN-RELATED"/>
    <property type="match status" value="1"/>
</dbReference>
<feature type="transmembrane region" description="Helical" evidence="11">
    <location>
        <begin position="315"/>
        <end position="341"/>
    </location>
</feature>
<dbReference type="Pfam" id="PF02743">
    <property type="entry name" value="dCache_1"/>
    <property type="match status" value="1"/>
</dbReference>
<dbReference type="Gene3D" id="3.30.450.20">
    <property type="entry name" value="PAS domain"/>
    <property type="match status" value="2"/>
</dbReference>
<evidence type="ECO:0000313" key="14">
    <source>
        <dbReference type="EMBL" id="MDQ0154513.1"/>
    </source>
</evidence>
<dbReference type="CDD" id="cd06225">
    <property type="entry name" value="HAMP"/>
    <property type="match status" value="1"/>
</dbReference>
<evidence type="ECO:0000256" key="2">
    <source>
        <dbReference type="ARBA" id="ARBA00022475"/>
    </source>
</evidence>
<evidence type="ECO:0000313" key="15">
    <source>
        <dbReference type="Proteomes" id="UP001231362"/>
    </source>
</evidence>
<comment type="caution">
    <text evidence="14">The sequence shown here is derived from an EMBL/GenBank/DDBJ whole genome shotgun (WGS) entry which is preliminary data.</text>
</comment>
<name>A0ABT9V0N6_9BACL</name>
<dbReference type="InterPro" id="IPR033479">
    <property type="entry name" value="dCache_1"/>
</dbReference>
<evidence type="ECO:0000256" key="3">
    <source>
        <dbReference type="ARBA" id="ARBA00022500"/>
    </source>
</evidence>
<evidence type="ECO:0000259" key="12">
    <source>
        <dbReference type="PROSITE" id="PS50111"/>
    </source>
</evidence>
<dbReference type="Gene3D" id="1.10.287.950">
    <property type="entry name" value="Methyl-accepting chemotaxis protein"/>
    <property type="match status" value="1"/>
</dbReference>
<evidence type="ECO:0000256" key="11">
    <source>
        <dbReference type="SAM" id="Phobius"/>
    </source>
</evidence>
<dbReference type="Pfam" id="PF00015">
    <property type="entry name" value="MCPsignal"/>
    <property type="match status" value="1"/>
</dbReference>
<dbReference type="SUPFAM" id="SSF103190">
    <property type="entry name" value="Sensory domain-like"/>
    <property type="match status" value="1"/>
</dbReference>
<reference evidence="14 15" key="1">
    <citation type="submission" date="2023-07" db="EMBL/GenBank/DDBJ databases">
        <title>Genomic Encyclopedia of Type Strains, Phase IV (KMG-IV): sequencing the most valuable type-strain genomes for metagenomic binning, comparative biology and taxonomic classification.</title>
        <authorList>
            <person name="Goeker M."/>
        </authorList>
    </citation>
    <scope>NUCLEOTIDE SEQUENCE [LARGE SCALE GENOMIC DNA]</scope>
    <source>
        <strain evidence="14 15">DSM 23948</strain>
    </source>
</reference>
<dbReference type="InterPro" id="IPR029151">
    <property type="entry name" value="Sensor-like_sf"/>
</dbReference>
<evidence type="ECO:0000256" key="8">
    <source>
        <dbReference type="ARBA" id="ARBA00029447"/>
    </source>
</evidence>
<keyword evidence="7 9" id="KW-0807">Transducer</keyword>
<evidence type="ECO:0000256" key="9">
    <source>
        <dbReference type="PROSITE-ProRule" id="PRU00284"/>
    </source>
</evidence>
<sequence>MKLRTKLIAGVLSTLILVIAVSSIFTQFAFQTLSSHTEDLTKGLSEDVFRDVNGFSEHYAGTLIYHETENVKKSVQTLISRAKSDLNIISSFDDLYSGDPTKLNTLFQRFLSQNDMMQYAYLGTEAKTFTIQPRPEGLAADYDPTTRPWYEPAKKLKKGEFFITDVYLDGTGKSYMITVSTPVFRNNELYGVLGLDVSLSALTTDIASKKIGNSGYVILTDSEGALIAYKDEAAVSNNAGITSLPIFKEKKDNNFYLDMDQVTYVADVEETTGWRIYSVISKDEVNSFTKTISQNMNNRIETADKENAAILSKLLIFQIVIVVILLAISIVISWFFASYFINPINRLSLFLEKVSAGDLTEKITTKSKDEIATLFSSVNRMIDSLRDMTNRIISLIREVEKDSKVLNDQAAASSQVADTVSSAMAEVSRGSEQLSADMVNISSNVEHNNQFVQAMSDTIEKIVEHSKNTKTVIHDGQSSMENMNKKIDTIVVQSAESTNIMKELHRKLQAINDITTLIYDIAEQTNLLALNASIEAARAGEHGKGFAVVAQEVKKLAEQSSNSVEKISGLITEIQHDSEKALVNMDQGKQSALEGANMTKETETSFRNIFKFIDHLTSDIEEIAYASEKLFTSSQSISSSVDSVVAISEQTTAGVQEVASTSEEQKQAVLELQTISENLKGLTEELRQSIEHFKL</sequence>
<dbReference type="CDD" id="cd12913">
    <property type="entry name" value="PDC1_MCP_like"/>
    <property type="match status" value="1"/>
</dbReference>
<evidence type="ECO:0000256" key="5">
    <source>
        <dbReference type="ARBA" id="ARBA00022989"/>
    </source>
</evidence>
<dbReference type="SUPFAM" id="SSF58104">
    <property type="entry name" value="Methyl-accepting chemotaxis protein (MCP) signaling domain"/>
    <property type="match status" value="1"/>
</dbReference>
<comment type="subcellular location">
    <subcellularLocation>
        <location evidence="1">Cell membrane</location>
        <topology evidence="1">Multi-pass membrane protein</topology>
    </subcellularLocation>
</comment>
<evidence type="ECO:0000259" key="13">
    <source>
        <dbReference type="PROSITE" id="PS50885"/>
    </source>
</evidence>
<protein>
    <submittedName>
        <fullName evidence="14">Methyl-accepting chemotaxis protein</fullName>
    </submittedName>
</protein>
<evidence type="ECO:0000256" key="1">
    <source>
        <dbReference type="ARBA" id="ARBA00004651"/>
    </source>
</evidence>
<dbReference type="SMART" id="SM00283">
    <property type="entry name" value="MA"/>
    <property type="match status" value="1"/>
</dbReference>
<feature type="domain" description="Methyl-accepting transducer" evidence="12">
    <location>
        <begin position="409"/>
        <end position="645"/>
    </location>
</feature>
<evidence type="ECO:0000256" key="4">
    <source>
        <dbReference type="ARBA" id="ARBA00022692"/>
    </source>
</evidence>
<keyword evidence="10" id="KW-0175">Coiled coil</keyword>
<evidence type="ECO:0000256" key="6">
    <source>
        <dbReference type="ARBA" id="ARBA00023136"/>
    </source>
</evidence>
<dbReference type="PROSITE" id="PS50885">
    <property type="entry name" value="HAMP"/>
    <property type="match status" value="1"/>
</dbReference>
<keyword evidence="5 11" id="KW-1133">Transmembrane helix</keyword>
<dbReference type="PROSITE" id="PS50111">
    <property type="entry name" value="CHEMOTAXIS_TRANSDUC_2"/>
    <property type="match status" value="1"/>
</dbReference>
<keyword evidence="4 11" id="KW-0812">Transmembrane</keyword>
<evidence type="ECO:0000256" key="10">
    <source>
        <dbReference type="SAM" id="Coils"/>
    </source>
</evidence>
<dbReference type="InterPro" id="IPR004089">
    <property type="entry name" value="MCPsignal_dom"/>
</dbReference>
<dbReference type="InterPro" id="IPR003660">
    <property type="entry name" value="HAMP_dom"/>
</dbReference>
<dbReference type="Gene3D" id="6.10.340.10">
    <property type="match status" value="1"/>
</dbReference>